<feature type="chain" id="PRO_5028832447" evidence="1">
    <location>
        <begin position="31"/>
        <end position="139"/>
    </location>
</feature>
<gene>
    <name evidence="2" type="ORF">G3T37_12395</name>
</gene>
<dbReference type="AlphaFoldDB" id="A0A7C9PP63"/>
<evidence type="ECO:0000256" key="1">
    <source>
        <dbReference type="SAM" id="SignalP"/>
    </source>
</evidence>
<feature type="signal peptide" evidence="1">
    <location>
        <begin position="1"/>
        <end position="30"/>
    </location>
</feature>
<comment type="caution">
    <text evidence="2">The sequence shown here is derived from an EMBL/GenBank/DDBJ whole genome shotgun (WGS) entry which is preliminary data.</text>
</comment>
<accession>A0A7C9PP63</accession>
<keyword evidence="1" id="KW-0732">Signal</keyword>
<name>A0A7C9PP63_9MICO</name>
<proteinExistence type="predicted"/>
<organism evidence="2 3">
    <name type="scientific">Galbitalea soli</name>
    <dbReference type="NCBI Taxonomy" id="1268042"/>
    <lineage>
        <taxon>Bacteria</taxon>
        <taxon>Bacillati</taxon>
        <taxon>Actinomycetota</taxon>
        <taxon>Actinomycetes</taxon>
        <taxon>Micrococcales</taxon>
        <taxon>Microbacteriaceae</taxon>
        <taxon>Galbitalea</taxon>
    </lineage>
</organism>
<dbReference type="InterPro" id="IPR006311">
    <property type="entry name" value="TAT_signal"/>
</dbReference>
<dbReference type="RefSeq" id="WP_163474215.1">
    <property type="nucleotide sequence ID" value="NZ_JAAGWZ010000004.1"/>
</dbReference>
<evidence type="ECO:0000313" key="2">
    <source>
        <dbReference type="EMBL" id="NEM92154.1"/>
    </source>
</evidence>
<sequence>MTNRRQSLISLGATALLVAGAMAVAAPAYADSVGSIPAGCTIHSTAPWIYVSNGVHKIAFGGSAQCSTASSIAFRLVHNYQAPFPDARVKEVVIPASSASYTGLTCDHGGTTQYYTEIAFYGLRGTVQHASRTVTLNHC</sequence>
<dbReference type="EMBL" id="JAAGWZ010000004">
    <property type="protein sequence ID" value="NEM92154.1"/>
    <property type="molecule type" value="Genomic_DNA"/>
</dbReference>
<reference evidence="2 3" key="1">
    <citation type="journal article" date="2014" name="Int. J. Syst. Evol. Microbiol.">
        <title>Description of Galbitalea soli gen. nov., sp. nov., and Frondihabitans sucicola sp. nov.</title>
        <authorList>
            <person name="Kim S.J."/>
            <person name="Lim J.M."/>
            <person name="Ahn J.H."/>
            <person name="Weon H.Y."/>
            <person name="Hamada M."/>
            <person name="Suzuki K."/>
            <person name="Ahn T.Y."/>
            <person name="Kwon S.W."/>
        </authorList>
    </citation>
    <scope>NUCLEOTIDE SEQUENCE [LARGE SCALE GENOMIC DNA]</scope>
    <source>
        <strain evidence="2 3">NBRC 108727</strain>
    </source>
</reference>
<keyword evidence="3" id="KW-1185">Reference proteome</keyword>
<protein>
    <submittedName>
        <fullName evidence="2">Uncharacterized protein</fullName>
    </submittedName>
</protein>
<evidence type="ECO:0000313" key="3">
    <source>
        <dbReference type="Proteomes" id="UP000479756"/>
    </source>
</evidence>
<dbReference type="Proteomes" id="UP000479756">
    <property type="component" value="Unassembled WGS sequence"/>
</dbReference>
<dbReference type="PROSITE" id="PS51318">
    <property type="entry name" value="TAT"/>
    <property type="match status" value="1"/>
</dbReference>